<keyword evidence="1" id="KW-0812">Transmembrane</keyword>
<gene>
    <name evidence="4" type="primary">LOC111594425</name>
</gene>
<organism evidence="3 4">
    <name type="scientific">Drosophila hydei</name>
    <name type="common">Fruit fly</name>
    <dbReference type="NCBI Taxonomy" id="7224"/>
    <lineage>
        <taxon>Eukaryota</taxon>
        <taxon>Metazoa</taxon>
        <taxon>Ecdysozoa</taxon>
        <taxon>Arthropoda</taxon>
        <taxon>Hexapoda</taxon>
        <taxon>Insecta</taxon>
        <taxon>Pterygota</taxon>
        <taxon>Neoptera</taxon>
        <taxon>Endopterygota</taxon>
        <taxon>Diptera</taxon>
        <taxon>Brachycera</taxon>
        <taxon>Muscomorpha</taxon>
        <taxon>Ephydroidea</taxon>
        <taxon>Drosophilidae</taxon>
        <taxon>Drosophila</taxon>
    </lineage>
</organism>
<feature type="transmembrane region" description="Helical" evidence="1">
    <location>
        <begin position="440"/>
        <end position="465"/>
    </location>
</feature>
<dbReference type="GeneID" id="111594425"/>
<evidence type="ECO:0000313" key="4">
    <source>
        <dbReference type="RefSeq" id="XP_023163482.2"/>
    </source>
</evidence>
<keyword evidence="1" id="KW-0472">Membrane</keyword>
<evidence type="ECO:0000256" key="2">
    <source>
        <dbReference type="SAM" id="SignalP"/>
    </source>
</evidence>
<keyword evidence="1" id="KW-1133">Transmembrane helix</keyword>
<feature type="chain" id="PRO_5027098109" evidence="2">
    <location>
        <begin position="18"/>
        <end position="629"/>
    </location>
</feature>
<proteinExistence type="predicted"/>
<dbReference type="OrthoDB" id="6436512at2759"/>
<name>A0A6J1LDQ7_DROHY</name>
<accession>A0A6J1LDQ7</accession>
<evidence type="ECO:0000256" key="1">
    <source>
        <dbReference type="SAM" id="Phobius"/>
    </source>
</evidence>
<dbReference type="OMA" id="MISTVER"/>
<protein>
    <submittedName>
        <fullName evidence="4">Uncharacterized protein LOC111594425</fullName>
    </submittedName>
</protein>
<dbReference type="Proteomes" id="UP000504633">
    <property type="component" value="Unplaced"/>
</dbReference>
<dbReference type="RefSeq" id="XP_023163482.2">
    <property type="nucleotide sequence ID" value="XM_023307714.2"/>
</dbReference>
<feature type="transmembrane region" description="Helical" evidence="1">
    <location>
        <begin position="106"/>
        <end position="128"/>
    </location>
</feature>
<feature type="signal peptide" evidence="2">
    <location>
        <begin position="1"/>
        <end position="17"/>
    </location>
</feature>
<dbReference type="AlphaFoldDB" id="A0A6J1LDQ7"/>
<reference evidence="4" key="1">
    <citation type="submission" date="2025-08" db="UniProtKB">
        <authorList>
            <consortium name="RefSeq"/>
        </authorList>
    </citation>
    <scope>IDENTIFICATION</scope>
    <source>
        <strain evidence="4">15085-1641.00</strain>
        <tissue evidence="4">Whole body</tissue>
    </source>
</reference>
<keyword evidence="2" id="KW-0732">Signal</keyword>
<evidence type="ECO:0000313" key="3">
    <source>
        <dbReference type="Proteomes" id="UP000504633"/>
    </source>
</evidence>
<sequence>MRQQLALSLGLWGVVFQLLGHEATPNAYHYYNNASVRQLRFRDFEPREESVAGARRQARGFHFNASGEDVSVEMEFIVPFVQVPVRRSMQLARDAVQGLLNLRTGALLNTALIVAAGALIAGIVRLVLAPLVFTSISNANGYGYSAKQHDSRRGMRSLTHLLESQLDEHSIDVSVCAQRAICHYLQQNAAQPSRSGPTASRLIDVLANSRWLDTYLKGTAVYSAINAARSSRSCAHAYRSCSWPQLSGSIWHRSWPTMLHGNAPSTYNDGNLRQSVFHVYLSNGCFLKTKRCRTSAQLKLMSRLRNSSKWSSCAPQIITAKRQPSGDWHVTNQDAANKMDFKSATATQRCRSQDGSMQFLCLVISCLVLSSSAAGESEESQQESQSATTSGSHKQQKANQGFRLISFESVEKDIALGLNYLMPFVEVPVKRKRNAPPRPLVIVNSAAILSCGLMAAGGLAVGHLIRSMGLETIVPDGKSEASAEHAARRLIADEESFLQLFENFKLIYRNASGERVETGLPSLINTIERTFLENDINLPMCLLKSICTLTHQAGESVRTGQASDMELILDGVASWSWLLSWLEQSALRQAIEAGRIANSHYCQHKYPLCKWTAPEQQLLELLHSNVRFK</sequence>
<dbReference type="KEGG" id="dhe:111594425"/>
<keyword evidence="3" id="KW-1185">Reference proteome</keyword>